<evidence type="ECO:0000313" key="4">
    <source>
        <dbReference type="Proteomes" id="UP000283269"/>
    </source>
</evidence>
<dbReference type="AlphaFoldDB" id="A0A409XLP6"/>
<accession>A0A409XLP6</accession>
<protein>
    <recommendedName>
        <fullName evidence="2">DUF8205 domain-containing protein</fullName>
    </recommendedName>
</protein>
<evidence type="ECO:0000313" key="3">
    <source>
        <dbReference type="EMBL" id="PPQ91630.1"/>
    </source>
</evidence>
<dbReference type="Pfam" id="PF26632">
    <property type="entry name" value="DUF8205"/>
    <property type="match status" value="1"/>
</dbReference>
<feature type="region of interest" description="Disordered" evidence="1">
    <location>
        <begin position="344"/>
        <end position="385"/>
    </location>
</feature>
<reference evidence="3 4" key="1">
    <citation type="journal article" date="2018" name="Evol. Lett.">
        <title>Horizontal gene cluster transfer increased hallucinogenic mushroom diversity.</title>
        <authorList>
            <person name="Reynolds H.T."/>
            <person name="Vijayakumar V."/>
            <person name="Gluck-Thaler E."/>
            <person name="Korotkin H.B."/>
            <person name="Matheny P.B."/>
            <person name="Slot J.C."/>
        </authorList>
    </citation>
    <scope>NUCLEOTIDE SEQUENCE [LARGE SCALE GENOMIC DNA]</scope>
    <source>
        <strain evidence="3 4">2631</strain>
    </source>
</reference>
<keyword evidence="4" id="KW-1185">Reference proteome</keyword>
<evidence type="ECO:0000259" key="2">
    <source>
        <dbReference type="Pfam" id="PF26632"/>
    </source>
</evidence>
<gene>
    <name evidence="3" type="ORF">CVT25_013185</name>
</gene>
<feature type="domain" description="DUF8205" evidence="2">
    <location>
        <begin position="96"/>
        <end position="326"/>
    </location>
</feature>
<name>A0A409XLP6_PSICY</name>
<dbReference type="InterPro" id="IPR058518">
    <property type="entry name" value="DUF8205"/>
</dbReference>
<dbReference type="Proteomes" id="UP000283269">
    <property type="component" value="Unassembled WGS sequence"/>
</dbReference>
<sequence length="385" mass="43723">MTSTNAIHVFHSAIHPDRAAEFRAAAPPKHIIKDGRKEITMCCTNCGKFATDEEDIKLKKCDVVSILSVICHCQKENWPKHKVHCSDALGAGIQPLIKSVTANPMLNHYIQVCLAIRFHLHDPRKFSASDRAKIMRAPLLVHIDVGIEPTKIAQFMNLYTYPDEYDEDEMEGMLQLHDLVSPWPGILQGTRTPTAVNLEVWKQARQSADEDGDYDRAVVLVQFVNDFKQSITCAIVVGEDAIDSARRAEPFVMCSAITGKETKKPLSIASCFEYINTHIRSDKKDRLLLRAPMRTVDKELIRNLGRKVDSHATRALKVKMDREHVYVRHSIEFVAEHALNRGPPTVLGEDRQIEGPAEAAEPLKMNRAERRRLQRDLQKTQKRRK</sequence>
<dbReference type="EMBL" id="NHYD01001267">
    <property type="protein sequence ID" value="PPQ91630.1"/>
    <property type="molecule type" value="Genomic_DNA"/>
</dbReference>
<evidence type="ECO:0000256" key="1">
    <source>
        <dbReference type="SAM" id="MobiDB-lite"/>
    </source>
</evidence>
<proteinExistence type="predicted"/>
<dbReference type="InParanoid" id="A0A409XLP6"/>
<dbReference type="STRING" id="93625.A0A409XLP6"/>
<organism evidence="3 4">
    <name type="scientific">Psilocybe cyanescens</name>
    <dbReference type="NCBI Taxonomy" id="93625"/>
    <lineage>
        <taxon>Eukaryota</taxon>
        <taxon>Fungi</taxon>
        <taxon>Dikarya</taxon>
        <taxon>Basidiomycota</taxon>
        <taxon>Agaricomycotina</taxon>
        <taxon>Agaricomycetes</taxon>
        <taxon>Agaricomycetidae</taxon>
        <taxon>Agaricales</taxon>
        <taxon>Agaricineae</taxon>
        <taxon>Strophariaceae</taxon>
        <taxon>Psilocybe</taxon>
    </lineage>
</organism>
<dbReference type="OrthoDB" id="5231159at2759"/>
<comment type="caution">
    <text evidence="3">The sequence shown here is derived from an EMBL/GenBank/DDBJ whole genome shotgun (WGS) entry which is preliminary data.</text>
</comment>